<evidence type="ECO:0000313" key="4">
    <source>
        <dbReference type="EMBL" id="TPX12800.1"/>
    </source>
</evidence>
<evidence type="ECO:0000256" key="1">
    <source>
        <dbReference type="SAM" id="Phobius"/>
    </source>
</evidence>
<reference evidence="4 5" key="1">
    <citation type="submission" date="2019-06" db="EMBL/GenBank/DDBJ databases">
        <title>Draft genome sequence of the filamentous fungus Phialemoniopsis curvata isolated from diesel fuel.</title>
        <authorList>
            <person name="Varaljay V.A."/>
            <person name="Lyon W.J."/>
            <person name="Crouch A.L."/>
            <person name="Drake C.E."/>
            <person name="Hollomon J.M."/>
            <person name="Nadeau L.J."/>
            <person name="Nunn H.S."/>
            <person name="Stevenson B.S."/>
            <person name="Bojanowski C.L."/>
            <person name="Crookes-Goodson W.J."/>
        </authorList>
    </citation>
    <scope>NUCLEOTIDE SEQUENCE [LARGE SCALE GENOMIC DNA]</scope>
    <source>
        <strain evidence="4 5">D216</strain>
    </source>
</reference>
<dbReference type="SUPFAM" id="SSF56752">
    <property type="entry name" value="D-aminoacid aminotransferase-like PLP-dependent enzymes"/>
    <property type="match status" value="1"/>
</dbReference>
<keyword evidence="1" id="KW-0472">Membrane</keyword>
<dbReference type="InterPro" id="IPR043132">
    <property type="entry name" value="BCAT-like_C"/>
</dbReference>
<dbReference type="RefSeq" id="XP_030994511.1">
    <property type="nucleotide sequence ID" value="XM_031141339.1"/>
</dbReference>
<dbReference type="InterPro" id="IPR036928">
    <property type="entry name" value="AS_sf"/>
</dbReference>
<dbReference type="AlphaFoldDB" id="A0A507B837"/>
<dbReference type="Proteomes" id="UP000319257">
    <property type="component" value="Unassembled WGS sequence"/>
</dbReference>
<dbReference type="InterPro" id="IPR023631">
    <property type="entry name" value="Amidase_dom"/>
</dbReference>
<protein>
    <recommendedName>
        <fullName evidence="3">Amidase domain-containing protein</fullName>
    </recommendedName>
</protein>
<evidence type="ECO:0000313" key="5">
    <source>
        <dbReference type="Proteomes" id="UP000319257"/>
    </source>
</evidence>
<dbReference type="Pfam" id="PF01425">
    <property type="entry name" value="Amidase"/>
    <property type="match status" value="1"/>
</dbReference>
<keyword evidence="2" id="KW-0732">Signal</keyword>
<organism evidence="4 5">
    <name type="scientific">Thyridium curvatum</name>
    <dbReference type="NCBI Taxonomy" id="1093900"/>
    <lineage>
        <taxon>Eukaryota</taxon>
        <taxon>Fungi</taxon>
        <taxon>Dikarya</taxon>
        <taxon>Ascomycota</taxon>
        <taxon>Pezizomycotina</taxon>
        <taxon>Sordariomycetes</taxon>
        <taxon>Sordariomycetidae</taxon>
        <taxon>Thyridiales</taxon>
        <taxon>Thyridiaceae</taxon>
        <taxon>Thyridium</taxon>
    </lineage>
</organism>
<evidence type="ECO:0000256" key="2">
    <source>
        <dbReference type="SAM" id="SignalP"/>
    </source>
</evidence>
<dbReference type="EMBL" id="SKBQ01000039">
    <property type="protein sequence ID" value="TPX12800.1"/>
    <property type="molecule type" value="Genomic_DNA"/>
</dbReference>
<dbReference type="OrthoDB" id="566138at2759"/>
<dbReference type="Gene3D" id="3.20.10.10">
    <property type="entry name" value="D-amino Acid Aminotransferase, subunit A, domain 2"/>
    <property type="match status" value="1"/>
</dbReference>
<keyword evidence="5" id="KW-1185">Reference proteome</keyword>
<accession>A0A507B837</accession>
<dbReference type="Gene3D" id="3.90.1300.10">
    <property type="entry name" value="Amidase signature (AS) domain"/>
    <property type="match status" value="1"/>
</dbReference>
<dbReference type="InterPro" id="IPR001544">
    <property type="entry name" value="Aminotrans_IV"/>
</dbReference>
<dbReference type="GeneID" id="41974127"/>
<dbReference type="Pfam" id="PF01063">
    <property type="entry name" value="Aminotran_4"/>
    <property type="match status" value="1"/>
</dbReference>
<dbReference type="InterPro" id="IPR036038">
    <property type="entry name" value="Aminotransferase-like"/>
</dbReference>
<feature type="domain" description="Amidase" evidence="3">
    <location>
        <begin position="4"/>
        <end position="279"/>
    </location>
</feature>
<proteinExistence type="predicted"/>
<feature type="chain" id="PRO_5021293202" description="Amidase domain-containing protein" evidence="2">
    <location>
        <begin position="28"/>
        <end position="1085"/>
    </location>
</feature>
<comment type="caution">
    <text evidence="4">The sequence shown here is derived from an EMBL/GenBank/DDBJ whole genome shotgun (WGS) entry which is preliminary data.</text>
</comment>
<dbReference type="GO" id="GO:0003824">
    <property type="term" value="F:catalytic activity"/>
    <property type="evidence" value="ECO:0007669"/>
    <property type="project" value="InterPro"/>
</dbReference>
<dbReference type="PANTHER" id="PTHR42678:SF34">
    <property type="entry name" value="OS04G0183300 PROTEIN"/>
    <property type="match status" value="1"/>
</dbReference>
<dbReference type="STRING" id="1093900.A0A507B837"/>
<feature type="signal peptide" evidence="2">
    <location>
        <begin position="1"/>
        <end position="27"/>
    </location>
</feature>
<gene>
    <name evidence="4" type="ORF">E0L32_006680</name>
</gene>
<sequence length="1085" mass="120041">MKASGSSTGSAVATTLGLTFAALGTEADGSICNPAGKASLVGLKPTTGLVSRDGVIPASNRLDTVGLFTRRVRDSAAILSVIAGKSDRDSRTQDIPFDTIPNYVAACSSTDLGGIRIGIPRQSIGSVEPAETEAFEKAIQELKSAGAEIVDDVKLTAADEWESYSSHDRMSVTIADLAESLEKYFATLETNPNGLHSLKDLIDYTRNTPEEDFAHYNTATFEMALDHDHYASDKFAKLDKLREFITAGGGLGAALNRENLDVLVVPTAASTPVTFASLEGSPLITVPLGFHGPDTPVVKEKKGDLYNTNYVFLFALYSFPICFLGRRFAEEKLLQIAYAFELIHNPGKGEMYKLPESDLKTTIGRIPNQGASTSSRSDSPSPLLFELFAGLDELREALSDRVTETSDAQLAYCSRHLRHLLSSSQFQRRLFVDTPDRTEPYTTELSAIANVAKTISQHVHSTFGEVVGTMRSNGGLPQNESGDPRFNAEAIQLIFLFVGWITCLYNPIVDGLPDRLTVKQESKSLFEQPQQPLDGKKHLSLFIHDFGMVLFKKVHGPDLSTLSSSDDVIQVSILNAAHLRQVRKLRIEWTRSIGTHLELDTSANCLKLFCLTSIPHLQFRNPSSPLCQFISTFYDDHTRPDGFTTQGLVDEIMLSYEIIFQNNSGAKKVYRKQRKTIRKQHGEDIDPLLDEQCGFSLSSRNSNAVDKSKNRQQTFRKVEFPILGDRLMELQAFARQEPANKFWRIIRDKSDTKEWYQFIVVVIFGSVALLLAVTNTGLAIAQLVFAIKTYNLEKSGSNNRYAAACSHILSPPKIQSEDQLNPEPSSVPVKMVDEFMLYTSVRYDPALLEVPDHPEYAYAGWNFENRSAIYMLDFHRDRMARAAENWGWGQAIEAVTGEAGLRRLEADIEEEVARRSPGAGGAVRLRVHLTKAGQLRYTVLDTLPGPLERLLPMKLPVPGHHSSTAGSGLPPKTPGLAVRLDPSTTSSSMWTHFKTTFRRMYDAARERCHIREGEDAEVLLVSDVDGSVMEASRATPYFYRDGRWVTPPVWAQPSTTAGSGGQDGTTRRWALDRGLAVKRPSLRVL</sequence>
<name>A0A507B837_9PEZI</name>
<dbReference type="InParanoid" id="A0A507B837"/>
<feature type="transmembrane region" description="Helical" evidence="1">
    <location>
        <begin position="755"/>
        <end position="785"/>
    </location>
</feature>
<dbReference type="PANTHER" id="PTHR42678">
    <property type="entry name" value="AMIDASE"/>
    <property type="match status" value="1"/>
</dbReference>
<evidence type="ECO:0000259" key="3">
    <source>
        <dbReference type="Pfam" id="PF01425"/>
    </source>
</evidence>
<keyword evidence="1" id="KW-0812">Transmembrane</keyword>
<keyword evidence="1" id="KW-1133">Transmembrane helix</keyword>
<dbReference type="SUPFAM" id="SSF75304">
    <property type="entry name" value="Amidase signature (AS) enzymes"/>
    <property type="match status" value="1"/>
</dbReference>